<dbReference type="GO" id="GO:0015074">
    <property type="term" value="P:DNA integration"/>
    <property type="evidence" value="ECO:0007669"/>
    <property type="project" value="UniProtKB-KW"/>
</dbReference>
<evidence type="ECO:0000256" key="3">
    <source>
        <dbReference type="ARBA" id="ARBA00023172"/>
    </source>
</evidence>
<keyword evidence="1" id="KW-0229">DNA integration</keyword>
<dbReference type="InterPro" id="IPR046668">
    <property type="entry name" value="DUF6538"/>
</dbReference>
<dbReference type="Proteomes" id="UP000022447">
    <property type="component" value="Unassembled WGS sequence"/>
</dbReference>
<dbReference type="SUPFAM" id="SSF56349">
    <property type="entry name" value="DNA breaking-rejoining enzymes"/>
    <property type="match status" value="1"/>
</dbReference>
<dbReference type="PATRIC" id="fig|1449350.3.peg.3729"/>
<dbReference type="PROSITE" id="PS51898">
    <property type="entry name" value="TYR_RECOMBINASE"/>
    <property type="match status" value="1"/>
</dbReference>
<protein>
    <submittedName>
        <fullName evidence="7">Integrase</fullName>
    </submittedName>
</protein>
<evidence type="ECO:0000313" key="7">
    <source>
        <dbReference type="EMBL" id="ETX13109.1"/>
    </source>
</evidence>
<dbReference type="InterPro" id="IPR011010">
    <property type="entry name" value="DNA_brk_join_enz"/>
</dbReference>
<dbReference type="PROSITE" id="PS51900">
    <property type="entry name" value="CB"/>
    <property type="match status" value="1"/>
</dbReference>
<dbReference type="eggNOG" id="COG4974">
    <property type="taxonomic scope" value="Bacteria"/>
</dbReference>
<keyword evidence="2 4" id="KW-0238">DNA-binding</keyword>
<accession>X7EAJ4</accession>
<dbReference type="InterPro" id="IPR013762">
    <property type="entry name" value="Integrase-like_cat_sf"/>
</dbReference>
<feature type="domain" description="Tyr recombinase" evidence="5">
    <location>
        <begin position="244"/>
        <end position="419"/>
    </location>
</feature>
<sequence>MNIMKRGKVWNLRRRVPKRYAPVEERSEIWISLHTDSERAAREKAPGVWEEQIAVWEAKLAGNDTTASRHVDAMRDIAAAKGLRYMPMDKVVDLPLEALLSRIEAIGTKGHRPDPVEAAAVLGTAKHSMMTVTQALETYWSLAKDKTYGKSADQIRRWANPRKKAVRIFVTVVGDKPIDEITADDMLDMRTALQDRIEADAIKPQSANKDLIHLGDVLKTVNSMKRLGLVLPLGGLTFREAEQEERPSFSDAWIRDRILKDGALSQLDPEARAILLGMINTGYRPSEAACALPGQFRLNADVPHLMVQPRIDRQIKNKNSKRLLPLVGVSLQALRDFPEGFPRYRDDNSTLSSTINRYLRGHGLMESDRHVMYSLRHSFEDRLLRAGIDDRIRSDLMGHTSHRQKYGDGGGLEFKAKALQKIAF</sequence>
<dbReference type="InterPro" id="IPR002104">
    <property type="entry name" value="Integrase_catalytic"/>
</dbReference>
<evidence type="ECO:0000256" key="4">
    <source>
        <dbReference type="PROSITE-ProRule" id="PRU01248"/>
    </source>
</evidence>
<dbReference type="RefSeq" id="WP_037265977.1">
    <property type="nucleotide sequence ID" value="NZ_JALZ01000037.1"/>
</dbReference>
<proteinExistence type="predicted"/>
<dbReference type="GO" id="GO:0006310">
    <property type="term" value="P:DNA recombination"/>
    <property type="evidence" value="ECO:0007669"/>
    <property type="project" value="UniProtKB-KW"/>
</dbReference>
<gene>
    <name evidence="7" type="ORF">OCH239_13405</name>
</gene>
<reference evidence="7 8" key="1">
    <citation type="submission" date="2014-01" db="EMBL/GenBank/DDBJ databases">
        <title>Roseivivax halodurans JCM 10272 Genome Sequencing.</title>
        <authorList>
            <person name="Lai Q."/>
            <person name="Li G."/>
            <person name="Shao Z."/>
        </authorList>
    </citation>
    <scope>NUCLEOTIDE SEQUENCE [LARGE SCALE GENOMIC DNA]</scope>
    <source>
        <strain evidence="7 8">JCM 10272</strain>
    </source>
</reference>
<comment type="caution">
    <text evidence="7">The sequence shown here is derived from an EMBL/GenBank/DDBJ whole genome shotgun (WGS) entry which is preliminary data.</text>
</comment>
<dbReference type="OrthoDB" id="7222937at2"/>
<dbReference type="Pfam" id="PF20172">
    <property type="entry name" value="DUF6538"/>
    <property type="match status" value="1"/>
</dbReference>
<evidence type="ECO:0000313" key="8">
    <source>
        <dbReference type="Proteomes" id="UP000022447"/>
    </source>
</evidence>
<organism evidence="7 8">
    <name type="scientific">Roseivivax halodurans JCM 10272</name>
    <dbReference type="NCBI Taxonomy" id="1449350"/>
    <lineage>
        <taxon>Bacteria</taxon>
        <taxon>Pseudomonadati</taxon>
        <taxon>Pseudomonadota</taxon>
        <taxon>Alphaproteobacteria</taxon>
        <taxon>Rhodobacterales</taxon>
        <taxon>Roseobacteraceae</taxon>
        <taxon>Roseivivax</taxon>
    </lineage>
</organism>
<dbReference type="EMBL" id="JALZ01000037">
    <property type="protein sequence ID" value="ETX13109.1"/>
    <property type="molecule type" value="Genomic_DNA"/>
</dbReference>
<dbReference type="GO" id="GO:0003677">
    <property type="term" value="F:DNA binding"/>
    <property type="evidence" value="ECO:0007669"/>
    <property type="project" value="UniProtKB-UniRule"/>
</dbReference>
<evidence type="ECO:0000259" key="5">
    <source>
        <dbReference type="PROSITE" id="PS51898"/>
    </source>
</evidence>
<evidence type="ECO:0000256" key="2">
    <source>
        <dbReference type="ARBA" id="ARBA00023125"/>
    </source>
</evidence>
<feature type="domain" description="Core-binding (CB)" evidence="6">
    <location>
        <begin position="130"/>
        <end position="222"/>
    </location>
</feature>
<dbReference type="InterPro" id="IPR044068">
    <property type="entry name" value="CB"/>
</dbReference>
<evidence type="ECO:0000256" key="1">
    <source>
        <dbReference type="ARBA" id="ARBA00022908"/>
    </source>
</evidence>
<dbReference type="AlphaFoldDB" id="X7EAJ4"/>
<keyword evidence="3" id="KW-0233">DNA recombination</keyword>
<evidence type="ECO:0000259" key="6">
    <source>
        <dbReference type="PROSITE" id="PS51900"/>
    </source>
</evidence>
<keyword evidence="8" id="KW-1185">Reference proteome</keyword>
<dbReference type="Gene3D" id="1.10.443.10">
    <property type="entry name" value="Intergrase catalytic core"/>
    <property type="match status" value="1"/>
</dbReference>
<name>X7EAJ4_9RHOB</name>